<dbReference type="OrthoDB" id="5366220at2"/>
<sequence>MKPVEDFRQLLSPELQLIALLSRPELTNKQVSEAHTLLQQNLDYDLLKTLLDQHRVWPCVYLNVQSHFENRFHGETFAYLHKKYLQNVSLHKRQFQILTKLIYQFNSAGIPVASIKGCLLAKKLYGDIAKRHSSDIDLVTRREYLEKADKILNQLGFSCDAYNKLTPKQLIIYFGRQKDLSYWNKDGILIELHIRLFEHKSPLSEKIIGDLLITDTTKSNSEYEFIYLCQHGAHNFHYRLKWLLDIALFIETKTKEEKNFHKRVWSLSDQFNAKRYIAISWVLASILYEIEVPKLILDFCASDKTTIMLIEKSIFRIKGNDATSTLKFWLFTRMRGLIFPEKLHQKLFTLNDMLFSPCGVDLIKMSKIPDSFAFFHYFLRPFFVVWRVLKEIKQR</sequence>
<comment type="caution">
    <text evidence="1">The sequence shown here is derived from an EMBL/GenBank/DDBJ whole genome shotgun (WGS) entry which is preliminary data.</text>
</comment>
<keyword evidence="1" id="KW-0808">Transferase</keyword>
<reference evidence="1 2" key="1">
    <citation type="submission" date="2019-07" db="EMBL/GenBank/DDBJ databases">
        <title>Draft genome for Aliikangiella sp. M105.</title>
        <authorList>
            <person name="Wang G."/>
        </authorList>
    </citation>
    <scope>NUCLEOTIDE SEQUENCE [LARGE SCALE GENOMIC DNA]</scope>
    <source>
        <strain evidence="1 2">M105</strain>
    </source>
</reference>
<name>A0A545U7A2_9GAMM</name>
<gene>
    <name evidence="1" type="ORF">FLL46_19430</name>
</gene>
<keyword evidence="2" id="KW-1185">Reference proteome</keyword>
<dbReference type="InterPro" id="IPR039498">
    <property type="entry name" value="NTP_transf_5"/>
</dbReference>
<dbReference type="EMBL" id="VIKS01000012">
    <property type="protein sequence ID" value="TQV85340.1"/>
    <property type="molecule type" value="Genomic_DNA"/>
</dbReference>
<proteinExistence type="predicted"/>
<evidence type="ECO:0000313" key="2">
    <source>
        <dbReference type="Proteomes" id="UP000315439"/>
    </source>
</evidence>
<protein>
    <submittedName>
        <fullName evidence="1">Nucleotidyltransferase family protein</fullName>
    </submittedName>
</protein>
<dbReference type="GO" id="GO:0016740">
    <property type="term" value="F:transferase activity"/>
    <property type="evidence" value="ECO:0007669"/>
    <property type="project" value="UniProtKB-KW"/>
</dbReference>
<accession>A0A545U7A2</accession>
<organism evidence="1 2">
    <name type="scientific">Aliikangiella coralliicola</name>
    <dbReference type="NCBI Taxonomy" id="2592383"/>
    <lineage>
        <taxon>Bacteria</taxon>
        <taxon>Pseudomonadati</taxon>
        <taxon>Pseudomonadota</taxon>
        <taxon>Gammaproteobacteria</taxon>
        <taxon>Oceanospirillales</taxon>
        <taxon>Pleioneaceae</taxon>
        <taxon>Aliikangiella</taxon>
    </lineage>
</organism>
<dbReference type="AlphaFoldDB" id="A0A545U7A2"/>
<dbReference type="Pfam" id="PF14907">
    <property type="entry name" value="NTP_transf_5"/>
    <property type="match status" value="1"/>
</dbReference>
<evidence type="ECO:0000313" key="1">
    <source>
        <dbReference type="EMBL" id="TQV85340.1"/>
    </source>
</evidence>
<dbReference type="Proteomes" id="UP000315439">
    <property type="component" value="Unassembled WGS sequence"/>
</dbReference>